<keyword evidence="1" id="KW-0472">Membrane</keyword>
<organism evidence="2 3">
    <name type="scientific">Undibacterium nitidum</name>
    <dbReference type="NCBI Taxonomy" id="2762298"/>
    <lineage>
        <taxon>Bacteria</taxon>
        <taxon>Pseudomonadati</taxon>
        <taxon>Pseudomonadota</taxon>
        <taxon>Betaproteobacteria</taxon>
        <taxon>Burkholderiales</taxon>
        <taxon>Oxalobacteraceae</taxon>
        <taxon>Undibacterium</taxon>
    </lineage>
</organism>
<dbReference type="EMBL" id="JACOFZ010000001">
    <property type="protein sequence ID" value="MBC3879960.1"/>
    <property type="molecule type" value="Genomic_DNA"/>
</dbReference>
<protein>
    <submittedName>
        <fullName evidence="2">Uncharacterized protein</fullName>
    </submittedName>
</protein>
<dbReference type="Proteomes" id="UP000627446">
    <property type="component" value="Unassembled WGS sequence"/>
</dbReference>
<comment type="caution">
    <text evidence="2">The sequence shown here is derived from an EMBL/GenBank/DDBJ whole genome shotgun (WGS) entry which is preliminary data.</text>
</comment>
<keyword evidence="1" id="KW-1133">Transmembrane helix</keyword>
<feature type="transmembrane region" description="Helical" evidence="1">
    <location>
        <begin position="77"/>
        <end position="94"/>
    </location>
</feature>
<proteinExistence type="predicted"/>
<dbReference type="RefSeq" id="WP_186915487.1">
    <property type="nucleotide sequence ID" value="NZ_JACOFZ010000001.1"/>
</dbReference>
<feature type="transmembrane region" description="Helical" evidence="1">
    <location>
        <begin position="106"/>
        <end position="129"/>
    </location>
</feature>
<evidence type="ECO:0000313" key="2">
    <source>
        <dbReference type="EMBL" id="MBC3879960.1"/>
    </source>
</evidence>
<sequence>MINKKRFFLFALLIGMAPFAVGFLQGLSMSIFFEAYGFYKSPADAAMNVRYVRWSILVVIGFAFYIWYLVGAQKKSIMDLLILFLVSLTVSFVPDLFFGGVNFSDVFSYFSLGHLLVALLAYIMCLALNRGTSSRQSTK</sequence>
<name>A0A923KJS6_9BURK</name>
<feature type="transmembrane region" description="Helical" evidence="1">
    <location>
        <begin position="7"/>
        <end position="31"/>
    </location>
</feature>
<reference evidence="2" key="1">
    <citation type="submission" date="2020-08" db="EMBL/GenBank/DDBJ databases">
        <title>Novel species isolated from subtropical streams in China.</title>
        <authorList>
            <person name="Lu H."/>
        </authorList>
    </citation>
    <scope>NUCLEOTIDE SEQUENCE</scope>
    <source>
        <strain evidence="2">LX22W</strain>
    </source>
</reference>
<accession>A0A923KJS6</accession>
<keyword evidence="1" id="KW-0812">Transmembrane</keyword>
<keyword evidence="3" id="KW-1185">Reference proteome</keyword>
<evidence type="ECO:0000313" key="3">
    <source>
        <dbReference type="Proteomes" id="UP000627446"/>
    </source>
</evidence>
<evidence type="ECO:0000256" key="1">
    <source>
        <dbReference type="SAM" id="Phobius"/>
    </source>
</evidence>
<feature type="transmembrane region" description="Helical" evidence="1">
    <location>
        <begin position="51"/>
        <end position="70"/>
    </location>
</feature>
<dbReference type="AlphaFoldDB" id="A0A923KJS6"/>
<gene>
    <name evidence="2" type="ORF">H8K36_01105</name>
</gene>